<reference evidence="1 2" key="2">
    <citation type="journal article" date="2011" name="Mol. Biol. Evol.">
        <title>Unity in variety--the pan-genome of the Chlamydiae.</title>
        <authorList>
            <person name="Collingro A."/>
            <person name="Tischler P."/>
            <person name="Weinmaier T."/>
            <person name="Penz T."/>
            <person name="Heinz E."/>
            <person name="Brunham R.C."/>
            <person name="Read T.D."/>
            <person name="Bavoil P.M."/>
            <person name="Sachse K."/>
            <person name="Kahane S."/>
            <person name="Friedman M.G."/>
            <person name="Rattei T."/>
            <person name="Myers G.S."/>
            <person name="Horn M."/>
        </authorList>
    </citation>
    <scope>NUCLEOTIDE SEQUENCE [LARGE SCALE GENOMIC DNA]</scope>
    <source>
        <strain evidence="2">ATCC VR-1471 / Z</strain>
    </source>
</reference>
<reference key="1">
    <citation type="journal article" date="2011" name="Mol. Biol. Evol.">
        <title>Unity in variety -- the pan-genome of the Chlamydiae.</title>
        <authorList>
            <person name="Collingro A."/>
            <person name="Tischler P."/>
            <person name="Weinmaier T."/>
            <person name="Penz T."/>
            <person name="Heinz E."/>
            <person name="Brunham R.C."/>
            <person name="Read T.D."/>
            <person name="Bavoil P.M."/>
            <person name="Sachse K."/>
            <person name="Kahane S."/>
            <person name="Friedman M.G."/>
            <person name="Rattei T."/>
            <person name="Myers G.S.A."/>
            <person name="Horn M."/>
        </authorList>
    </citation>
    <scope>NUCLEOTIDE SEQUENCE</scope>
    <source>
        <strain>Z</strain>
    </source>
</reference>
<gene>
    <name evidence="1" type="primary">ompA-B</name>
    <name evidence="1" type="ordered locus">SNE_A00420</name>
</gene>
<organism evidence="1 2">
    <name type="scientific">Simkania negevensis (strain ATCC VR-1471 / DSM 27360 / Z)</name>
    <dbReference type="NCBI Taxonomy" id="331113"/>
    <lineage>
        <taxon>Bacteria</taxon>
        <taxon>Pseudomonadati</taxon>
        <taxon>Chlamydiota</taxon>
        <taxon>Chlamydiia</taxon>
        <taxon>Parachlamydiales</taxon>
        <taxon>Simkaniaceae</taxon>
        <taxon>Simkania</taxon>
    </lineage>
</organism>
<accession>F8L539</accession>
<dbReference type="STRING" id="331113.SNE_A00420"/>
<keyword evidence="2" id="KW-1185">Reference proteome</keyword>
<dbReference type="EMBL" id="FR872582">
    <property type="protein sequence ID" value="CCB87920.1"/>
    <property type="molecule type" value="Genomic_DNA"/>
</dbReference>
<dbReference type="AlphaFoldDB" id="F8L539"/>
<dbReference type="KEGG" id="sng:SNE_A00420"/>
<evidence type="ECO:0000313" key="1">
    <source>
        <dbReference type="EMBL" id="CCB87920.1"/>
    </source>
</evidence>
<dbReference type="Proteomes" id="UP000000496">
    <property type="component" value="Chromosome gsn.131"/>
</dbReference>
<dbReference type="HOGENOM" id="CLU_1073239_0_0_0"/>
<evidence type="ECO:0000313" key="2">
    <source>
        <dbReference type="Proteomes" id="UP000000496"/>
    </source>
</evidence>
<protein>
    <submittedName>
        <fullName evidence="1">Major outer membrane protein</fullName>
    </submittedName>
</protein>
<sequence>MPERGLWATGDDWWGIKVGYELDGTFSKRIKIKKRKSSIKDLFDQYQSLKQFGVLTFNIIDRFEVYGLLGAMKIDMAQRPVRNIRVEYETDSQLIWGVGGRVVLVYWEEVIMGINARYNASHLKIDRLIVNGIPQNPKSANMHYHEWQVGGSFSREIGNMIPYIGLAYASQHSYLRSIPNTSVYSFRDEKIKNRNPFVLLFGLGMTSGQAVNFNIETRLIGEMALTGSADLRF</sequence>
<name>F8L539_SIMNZ</name>
<proteinExistence type="predicted"/>